<dbReference type="Proteomes" id="UP000294564">
    <property type="component" value="Unassembled WGS sequence"/>
</dbReference>
<keyword evidence="1" id="KW-0175">Coiled coil</keyword>
<reference evidence="2 3" key="1">
    <citation type="submission" date="2019-03" db="EMBL/GenBank/DDBJ databases">
        <title>Genomic Encyclopedia of Type Strains, Phase IV (KMG-IV): sequencing the most valuable type-strain genomes for metagenomic binning, comparative biology and taxonomic classification.</title>
        <authorList>
            <person name="Goeker M."/>
        </authorList>
    </citation>
    <scope>NUCLEOTIDE SEQUENCE [LARGE SCALE GENOMIC DNA]</scope>
    <source>
        <strain evidence="2 3">DSM 14836</strain>
    </source>
</reference>
<comment type="caution">
    <text evidence="2">The sequence shown here is derived from an EMBL/GenBank/DDBJ whole genome shotgun (WGS) entry which is preliminary data.</text>
</comment>
<evidence type="ECO:0000313" key="3">
    <source>
        <dbReference type="Proteomes" id="UP000294564"/>
    </source>
</evidence>
<protein>
    <recommendedName>
        <fullName evidence="4">Lipoprotein</fullName>
    </recommendedName>
</protein>
<accession>A0A4R2NZB8</accession>
<dbReference type="EMBL" id="SLXM01000002">
    <property type="protein sequence ID" value="TCP26745.1"/>
    <property type="molecule type" value="Genomic_DNA"/>
</dbReference>
<name>A0A4R2NZB8_9FLAO</name>
<sequence>MKKLLILCMGVMFVIACTDKKKDDKKTEEAIQKIDSIQADVEKDIEKLENSTKEVEEELKELDNI</sequence>
<organism evidence="2 3">
    <name type="scientific">Tenacibaculum skagerrakense</name>
    <dbReference type="NCBI Taxonomy" id="186571"/>
    <lineage>
        <taxon>Bacteria</taxon>
        <taxon>Pseudomonadati</taxon>
        <taxon>Bacteroidota</taxon>
        <taxon>Flavobacteriia</taxon>
        <taxon>Flavobacteriales</taxon>
        <taxon>Flavobacteriaceae</taxon>
        <taxon>Tenacibaculum</taxon>
    </lineage>
</organism>
<feature type="coiled-coil region" evidence="1">
    <location>
        <begin position="31"/>
        <end position="65"/>
    </location>
</feature>
<evidence type="ECO:0000313" key="2">
    <source>
        <dbReference type="EMBL" id="TCP26745.1"/>
    </source>
</evidence>
<proteinExistence type="predicted"/>
<evidence type="ECO:0008006" key="4">
    <source>
        <dbReference type="Google" id="ProtNLM"/>
    </source>
</evidence>
<gene>
    <name evidence="2" type="ORF">EV195_10284</name>
</gene>
<dbReference type="RefSeq" id="WP_132793473.1">
    <property type="nucleotide sequence ID" value="NZ_SLXM01000002.1"/>
</dbReference>
<dbReference type="PROSITE" id="PS51257">
    <property type="entry name" value="PROKAR_LIPOPROTEIN"/>
    <property type="match status" value="1"/>
</dbReference>
<dbReference type="AlphaFoldDB" id="A0A4R2NZB8"/>
<keyword evidence="3" id="KW-1185">Reference proteome</keyword>
<evidence type="ECO:0000256" key="1">
    <source>
        <dbReference type="SAM" id="Coils"/>
    </source>
</evidence>